<evidence type="ECO:0000313" key="5">
    <source>
        <dbReference type="Proteomes" id="UP000241238"/>
    </source>
</evidence>
<keyword evidence="2" id="KW-0472">Membrane</keyword>
<feature type="transmembrane region" description="Helical" evidence="2">
    <location>
        <begin position="498"/>
        <end position="520"/>
    </location>
</feature>
<evidence type="ECO:0000256" key="2">
    <source>
        <dbReference type="SAM" id="Phobius"/>
    </source>
</evidence>
<feature type="transmembrane region" description="Helical" evidence="2">
    <location>
        <begin position="436"/>
        <end position="456"/>
    </location>
</feature>
<keyword evidence="2" id="KW-1133">Transmembrane helix</keyword>
<evidence type="ECO:0000313" key="4">
    <source>
        <dbReference type="EMBL" id="AVQ30328.1"/>
    </source>
</evidence>
<dbReference type="InterPro" id="IPR013491">
    <property type="entry name" value="Tape_meas_N"/>
</dbReference>
<dbReference type="Pfam" id="PF20155">
    <property type="entry name" value="TMP_3"/>
    <property type="match status" value="1"/>
</dbReference>
<accession>A0ABM6U1Z9</accession>
<keyword evidence="2" id="KW-0812">Transmembrane</keyword>
<reference evidence="5" key="1">
    <citation type="journal article" date="2018" name="MSphere">
        <title>Fusobacterium Genomics Using MinION and Illumina Sequencing Enables Genome Completion and Correction.</title>
        <authorList>
            <person name="Todd S.M."/>
            <person name="Settlage R.E."/>
            <person name="Lahmers K.K."/>
            <person name="Slade D.J."/>
        </authorList>
    </citation>
    <scope>NUCLEOTIDE SEQUENCE [LARGE SCALE GENOMIC DNA]</scope>
    <source>
        <strain evidence="5">ATCC 27725</strain>
    </source>
</reference>
<proteinExistence type="predicted"/>
<feature type="transmembrane region" description="Helical" evidence="2">
    <location>
        <begin position="354"/>
        <end position="373"/>
    </location>
</feature>
<keyword evidence="5" id="KW-1185">Reference proteome</keyword>
<feature type="coiled-coil region" evidence="1">
    <location>
        <begin position="54"/>
        <end position="85"/>
    </location>
</feature>
<organism evidence="4 5">
    <name type="scientific">Fusobacterium varium ATCC 27725</name>
    <dbReference type="NCBI Taxonomy" id="469618"/>
    <lineage>
        <taxon>Bacteria</taxon>
        <taxon>Fusobacteriati</taxon>
        <taxon>Fusobacteriota</taxon>
        <taxon>Fusobacteriia</taxon>
        <taxon>Fusobacteriales</taxon>
        <taxon>Fusobacteriaceae</taxon>
        <taxon>Fusobacterium</taxon>
    </lineage>
</organism>
<evidence type="ECO:0000256" key="1">
    <source>
        <dbReference type="SAM" id="Coils"/>
    </source>
</evidence>
<feature type="transmembrane region" description="Helical" evidence="2">
    <location>
        <begin position="319"/>
        <end position="348"/>
    </location>
</feature>
<dbReference type="GeneID" id="77467032"/>
<feature type="domain" description="Tape measure protein N-terminal" evidence="3">
    <location>
        <begin position="115"/>
        <end position="299"/>
    </location>
</feature>
<name>A0ABM6U1Z9_FUSVA</name>
<gene>
    <name evidence="4" type="ORF">C4N18_03440</name>
</gene>
<dbReference type="RefSeq" id="WP_005948952.1">
    <property type="nucleotide sequence ID" value="NZ_CP028103.1"/>
</dbReference>
<feature type="transmembrane region" description="Helical" evidence="2">
    <location>
        <begin position="468"/>
        <end position="491"/>
    </location>
</feature>
<keyword evidence="1" id="KW-0175">Coiled coil</keyword>
<evidence type="ECO:0000259" key="3">
    <source>
        <dbReference type="Pfam" id="PF20155"/>
    </source>
</evidence>
<dbReference type="Proteomes" id="UP000241238">
    <property type="component" value="Chromosome"/>
</dbReference>
<dbReference type="EMBL" id="CP028103">
    <property type="protein sequence ID" value="AVQ30328.1"/>
    <property type="molecule type" value="Genomic_DNA"/>
</dbReference>
<protein>
    <recommendedName>
        <fullName evidence="3">Tape measure protein N-terminal domain-containing protein</fullName>
    </recommendedName>
</protein>
<dbReference type="NCBIfam" id="TIGR02675">
    <property type="entry name" value="tape_meas_nterm"/>
    <property type="match status" value="1"/>
</dbReference>
<sequence length="706" mass="76378">MAQINASINLMNGMTQPLMNIVNSVNNVISTLRAVNNANINIDTSSLQASQNLLNQTSADLLRWQQELENQIRENGDEAGKLNNRFREGGGPLEGLIAKAKRLALTLGGITFGKKLLGLSDEITTMNARVNIMAKANEDPEDIKRALFESAQRSRADYFATANAAATMGITAKDTFGSSKEVISFMELANKQFTIAGTEGAAKEGAMLQLQQAMSMGVLRGQEFRSVQQGMPTMIDYLAKHLGKTKAQIKEMADQGKLTAGVVKAAMFGAADDINKKFESMPKTLGQIGTSIKNTFIKNFEPVSEKLSKMFNSESFKNFVNTISMGINISILAIGGLISAVAGMVNWIRKYSSYIVPILTIATIGFVQLKWAVIASTAATIKDTIAKGVNAAATLGLTAVYVLYNGAVALATLATGIMTGSTAALTIGVKGLSAAFLACPVVWVALAIMGIVYGLYKLVEWLNKTKGMSLSTFGVIAGAIAYFVTSTFNLLKVFANNIMFTISIIYNNFATFAEFLANLFNDPVTAVKNLFLDLGENIIKILTTVSGVIDKVLGTNLSSGLNDFQDKLNTWRNENVKENKIKIPRMNPEYFQLSDPKEAFKNAHDKTVEIANNIKGSLNLGVTNDYLKTIAGNTEKTNSTLDLTKEELKYLRDVAEQEVINRYTTASINNNNTFNNNINSETDVDGVVSKFYNGLAEAASMVAEGV</sequence>